<evidence type="ECO:0000259" key="1">
    <source>
        <dbReference type="Pfam" id="PF13588"/>
    </source>
</evidence>
<comment type="caution">
    <text evidence="3">The sequence shown here is derived from an EMBL/GenBank/DDBJ whole genome shotgun (WGS) entry which is preliminary data.</text>
</comment>
<evidence type="ECO:0000313" key="3">
    <source>
        <dbReference type="EMBL" id="OUD14673.1"/>
    </source>
</evidence>
<dbReference type="EMBL" id="MSLT01000012">
    <property type="protein sequence ID" value="OUD14673.1"/>
    <property type="molecule type" value="Genomic_DNA"/>
</dbReference>
<evidence type="ECO:0000259" key="2">
    <source>
        <dbReference type="Pfam" id="PF13614"/>
    </source>
</evidence>
<dbReference type="AlphaFoldDB" id="A0A251XAF7"/>
<dbReference type="Pfam" id="PF13588">
    <property type="entry name" value="HSDR_N_2"/>
    <property type="match status" value="1"/>
</dbReference>
<keyword evidence="4" id="KW-1185">Reference proteome</keyword>
<dbReference type="Pfam" id="PF13614">
    <property type="entry name" value="AAA_31"/>
    <property type="match status" value="1"/>
</dbReference>
<dbReference type="CDD" id="cd02042">
    <property type="entry name" value="ParAB_family"/>
    <property type="match status" value="1"/>
</dbReference>
<reference evidence="3 4" key="1">
    <citation type="submission" date="2016-12" db="EMBL/GenBank/DDBJ databases">
        <title>Thioflexothrix psekupsii D3 genome sequencing and assembly.</title>
        <authorList>
            <person name="Fomenkov A."/>
            <person name="Vincze T."/>
            <person name="Grabovich M."/>
            <person name="Anton B.P."/>
            <person name="Dubinina G."/>
            <person name="Orlova M."/>
            <person name="Belousova E."/>
            <person name="Roberts R.J."/>
        </authorList>
    </citation>
    <scope>NUCLEOTIDE SEQUENCE [LARGE SCALE GENOMIC DNA]</scope>
    <source>
        <strain evidence="3">D3</strain>
    </source>
</reference>
<organism evidence="3 4">
    <name type="scientific">Thioflexithrix psekupsensis</name>
    <dbReference type="NCBI Taxonomy" id="1570016"/>
    <lineage>
        <taxon>Bacteria</taxon>
        <taxon>Pseudomonadati</taxon>
        <taxon>Pseudomonadota</taxon>
        <taxon>Gammaproteobacteria</taxon>
        <taxon>Thiotrichales</taxon>
        <taxon>Thioflexithrix</taxon>
    </lineage>
</organism>
<protein>
    <submittedName>
        <fullName evidence="3">Chromosome partitioning protein ParA</fullName>
    </submittedName>
</protein>
<gene>
    <name evidence="3" type="ORF">TPSD3_08785</name>
</gene>
<dbReference type="InterPro" id="IPR050678">
    <property type="entry name" value="DNA_Partitioning_ATPase"/>
</dbReference>
<feature type="domain" description="Type I restriction enzyme R protein N-terminal" evidence="1">
    <location>
        <begin position="50"/>
        <end position="94"/>
    </location>
</feature>
<dbReference type="InterPro" id="IPR027417">
    <property type="entry name" value="P-loop_NTPase"/>
</dbReference>
<name>A0A251XAF7_9GAMM</name>
<accession>A0A251XAF7</accession>
<proteinExistence type="predicted"/>
<dbReference type="Proteomes" id="UP000194798">
    <property type="component" value="Unassembled WGS sequence"/>
</dbReference>
<feature type="domain" description="AAA" evidence="2">
    <location>
        <begin position="166"/>
        <end position="347"/>
    </location>
</feature>
<dbReference type="InterPro" id="IPR025669">
    <property type="entry name" value="AAA_dom"/>
</dbReference>
<dbReference type="PANTHER" id="PTHR13696">
    <property type="entry name" value="P-LOOP CONTAINING NUCLEOSIDE TRIPHOSPHATE HYDROLASE"/>
    <property type="match status" value="1"/>
</dbReference>
<dbReference type="InterPro" id="IPR029464">
    <property type="entry name" value="HSDR_N"/>
</dbReference>
<evidence type="ECO:0000313" key="4">
    <source>
        <dbReference type="Proteomes" id="UP000194798"/>
    </source>
</evidence>
<sequence>MFDPEICRNEKEVETKFIASYLLPRLDYQASDWVQQPAFNRLRLDFLAHQLVIEAKKPSQHLDNDHVKQLTRYLQETKARYGLLTNAKELRIYEQINADIRLVFRCFVKGIENNMFDLKKLIGKRVLSQNKAQDKTQDNVQHNPVEIIQQVEPEIINYSSQESSNMKIIGVYHNKGGVGKTTVSVNLAAALRNMGKRVLLIDIDAQANATFATGLIKFLFDEDDDLVDRNVFNLLEEAENGFIPDIRHSSVNFNAPEIDVIASHITLIDKQSRITAFLHTRFRLHKKLQLVKDQYDIVIIDAPPSRDIYAEITLITADYLIIPSDLKPFANQGLPNVRHFIRQIDETRMSIGKGALQIIGVLPSKISSNAQYLRHTFQKQRQHIVDKYHFPVMESRIIDRKSLSDCFNQDIENGELRIPDPKSIFMFGGSIESCEEFNMLAKEVLLKIGV</sequence>
<dbReference type="PANTHER" id="PTHR13696:SF99">
    <property type="entry name" value="COBYRINIC ACID AC-DIAMIDE SYNTHASE"/>
    <property type="match status" value="1"/>
</dbReference>
<dbReference type="Gene3D" id="3.40.50.300">
    <property type="entry name" value="P-loop containing nucleotide triphosphate hydrolases"/>
    <property type="match status" value="1"/>
</dbReference>
<dbReference type="SUPFAM" id="SSF52540">
    <property type="entry name" value="P-loop containing nucleoside triphosphate hydrolases"/>
    <property type="match status" value="1"/>
</dbReference>